<organism evidence="2 3">
    <name type="scientific">Dictyobacter aurantiacus</name>
    <dbReference type="NCBI Taxonomy" id="1936993"/>
    <lineage>
        <taxon>Bacteria</taxon>
        <taxon>Bacillati</taxon>
        <taxon>Chloroflexota</taxon>
        <taxon>Ktedonobacteria</taxon>
        <taxon>Ktedonobacterales</taxon>
        <taxon>Dictyobacteraceae</taxon>
        <taxon>Dictyobacter</taxon>
    </lineage>
</organism>
<feature type="domain" description="Putative zinc-finger" evidence="1">
    <location>
        <begin position="29"/>
        <end position="63"/>
    </location>
</feature>
<dbReference type="Pfam" id="PF13490">
    <property type="entry name" value="zf-HC2"/>
    <property type="match status" value="1"/>
</dbReference>
<dbReference type="RefSeq" id="WP_218031003.1">
    <property type="nucleotide sequence ID" value="NZ_BIFQ01000002.1"/>
</dbReference>
<dbReference type="Proteomes" id="UP000287224">
    <property type="component" value="Unassembled WGS sequence"/>
</dbReference>
<gene>
    <name evidence="2" type="ORF">KDAU_51210</name>
</gene>
<dbReference type="Gene3D" id="1.10.10.1320">
    <property type="entry name" value="Anti-sigma factor, zinc-finger domain"/>
    <property type="match status" value="1"/>
</dbReference>
<name>A0A401ZLT4_9CHLR</name>
<dbReference type="EMBL" id="BIFQ01000002">
    <property type="protein sequence ID" value="GCE07792.1"/>
    <property type="molecule type" value="Genomic_DNA"/>
</dbReference>
<dbReference type="InterPro" id="IPR027383">
    <property type="entry name" value="Znf_put"/>
</dbReference>
<comment type="caution">
    <text evidence="2">The sequence shown here is derived from an EMBL/GenBank/DDBJ whole genome shotgun (WGS) entry which is preliminary data.</text>
</comment>
<proteinExistence type="predicted"/>
<dbReference type="InterPro" id="IPR041916">
    <property type="entry name" value="Anti_sigma_zinc_sf"/>
</dbReference>
<reference evidence="3" key="1">
    <citation type="submission" date="2018-12" db="EMBL/GenBank/DDBJ databases">
        <title>Tengunoibacter tsumagoiensis gen. nov., sp. nov., Dictyobacter kobayashii sp. nov., D. alpinus sp. nov., and D. joshuensis sp. nov. and description of Dictyobacteraceae fam. nov. within the order Ktedonobacterales isolated from Tengu-no-mugimeshi.</title>
        <authorList>
            <person name="Wang C.M."/>
            <person name="Zheng Y."/>
            <person name="Sakai Y."/>
            <person name="Toyoda A."/>
            <person name="Minakuchi Y."/>
            <person name="Abe K."/>
            <person name="Yokota A."/>
            <person name="Yabe S."/>
        </authorList>
    </citation>
    <scope>NUCLEOTIDE SEQUENCE [LARGE SCALE GENOMIC DNA]</scope>
    <source>
        <strain evidence="3">S-27</strain>
    </source>
</reference>
<dbReference type="AlphaFoldDB" id="A0A401ZLT4"/>
<evidence type="ECO:0000259" key="1">
    <source>
        <dbReference type="Pfam" id="PF13490"/>
    </source>
</evidence>
<evidence type="ECO:0000313" key="3">
    <source>
        <dbReference type="Proteomes" id="UP000287224"/>
    </source>
</evidence>
<keyword evidence="3" id="KW-1185">Reference proteome</keyword>
<protein>
    <recommendedName>
        <fullName evidence="1">Putative zinc-finger domain-containing protein</fullName>
    </recommendedName>
</protein>
<sequence length="104" mass="12338">MDRWFRKVFAYLVAKKRMANGTLTRRLTCQEVVELVTEYLEGVLAPAKRLQFEQHLAGCPGCANYLEQMRLTIRMIRQITPEPVDPERKADVLRIFRQWKQDEQ</sequence>
<evidence type="ECO:0000313" key="2">
    <source>
        <dbReference type="EMBL" id="GCE07792.1"/>
    </source>
</evidence>
<accession>A0A401ZLT4</accession>